<name>A0A7S8E635_9CHLR</name>
<evidence type="ECO:0000313" key="1">
    <source>
        <dbReference type="EMBL" id="QPC81052.1"/>
    </source>
</evidence>
<accession>A0A7S8E635</accession>
<gene>
    <name evidence="1" type="ORF">G4Y79_15215</name>
</gene>
<evidence type="ECO:0000313" key="2">
    <source>
        <dbReference type="Proteomes" id="UP000594468"/>
    </source>
</evidence>
<keyword evidence="2" id="KW-1185">Reference proteome</keyword>
<dbReference type="Proteomes" id="UP000594468">
    <property type="component" value="Chromosome"/>
</dbReference>
<dbReference type="RefSeq" id="WP_195169125.1">
    <property type="nucleotide sequence ID" value="NZ_CP062983.1"/>
</dbReference>
<reference evidence="1 2" key="1">
    <citation type="submission" date="2020-02" db="EMBL/GenBank/DDBJ databases">
        <authorList>
            <person name="Zheng R.K."/>
            <person name="Sun C.M."/>
        </authorList>
    </citation>
    <scope>NUCLEOTIDE SEQUENCE [LARGE SCALE GENOMIC DNA]</scope>
    <source>
        <strain evidence="2">rifampicinis</strain>
    </source>
</reference>
<sequence>MNPNTAFQPGDIVRLTAPCTVEIDGDCECCGRPKSFDIELAEGRIFEVAHDDGSRYVSVHFVSNQYRRQRILLDAWFVEMVRRPENFPRCYSVDLFTFAGVTV</sequence>
<dbReference type="EMBL" id="CP062983">
    <property type="protein sequence ID" value="QPC81052.1"/>
    <property type="molecule type" value="Genomic_DNA"/>
</dbReference>
<protein>
    <submittedName>
        <fullName evidence="1">Uncharacterized protein</fullName>
    </submittedName>
</protein>
<dbReference type="AlphaFoldDB" id="A0A7S8E635"/>
<dbReference type="KEGG" id="pmet:G4Y79_15215"/>
<organism evidence="1 2">
    <name type="scientific">Phototrophicus methaneseepsis</name>
    <dbReference type="NCBI Taxonomy" id="2710758"/>
    <lineage>
        <taxon>Bacteria</taxon>
        <taxon>Bacillati</taxon>
        <taxon>Chloroflexota</taxon>
        <taxon>Candidatus Thermofontia</taxon>
        <taxon>Phototrophicales</taxon>
        <taxon>Phototrophicaceae</taxon>
        <taxon>Phototrophicus</taxon>
    </lineage>
</organism>
<proteinExistence type="predicted"/>